<dbReference type="OMA" id="NTQVYGK"/>
<evidence type="ECO:0000256" key="2">
    <source>
        <dbReference type="PROSITE-ProRule" id="PRU00808"/>
    </source>
</evidence>
<sequence length="223" mass="24883">MKIEYAKEAVKQGSTSLGLKSDRNVVLVSLKKSPHDLASHQEKIFDIDDHMGIAIAGLTADARYLCKFMRSECLNYWYTHDSHHPTERLVNKIAKKAQVKTSHPGKRPFGVGLLVGSVDETGTHLFETCPSGNYYEYIAMAIGARSQSAKTYLEKNYELFASLGWEELAKHGLRALKASAQETELTEHNVSVGFVGADQKFRLLTAEELRSYLAEINDSMEIA</sequence>
<dbReference type="FunFam" id="3.60.20.10:FF:000063">
    <property type="entry name" value="Proteasome subunit alpha type"/>
    <property type="match status" value="1"/>
</dbReference>
<proteinExistence type="inferred from homology"/>
<dbReference type="InterPro" id="IPR029055">
    <property type="entry name" value="Ntn_hydrolases_N"/>
</dbReference>
<dbReference type="Proteomes" id="UP000039865">
    <property type="component" value="Unassembled WGS sequence"/>
</dbReference>
<name>A0A077ZRK3_STYLE</name>
<evidence type="ECO:0000313" key="3">
    <source>
        <dbReference type="EMBL" id="CDW72512.1"/>
    </source>
</evidence>
<dbReference type="InterPro" id="IPR001353">
    <property type="entry name" value="Proteasome_sua/b"/>
</dbReference>
<dbReference type="PANTHER" id="PTHR11599">
    <property type="entry name" value="PROTEASOME SUBUNIT ALPHA/BETA"/>
    <property type="match status" value="1"/>
</dbReference>
<dbReference type="SUPFAM" id="SSF56235">
    <property type="entry name" value="N-terminal nucleophile aminohydrolases (Ntn hydrolases)"/>
    <property type="match status" value="1"/>
</dbReference>
<dbReference type="Gene3D" id="3.60.20.10">
    <property type="entry name" value="Glutamine Phosphoribosylpyrophosphate, subunit 1, domain 1"/>
    <property type="match status" value="1"/>
</dbReference>
<dbReference type="InterPro" id="IPR050115">
    <property type="entry name" value="Proteasome_alpha"/>
</dbReference>
<dbReference type="InParanoid" id="A0A077ZRK3"/>
<reference evidence="3 4" key="1">
    <citation type="submission" date="2014-06" db="EMBL/GenBank/DDBJ databases">
        <authorList>
            <person name="Swart Estienne"/>
        </authorList>
    </citation>
    <scope>NUCLEOTIDE SEQUENCE [LARGE SCALE GENOMIC DNA]</scope>
    <source>
        <strain evidence="3 4">130c</strain>
    </source>
</reference>
<keyword evidence="1 2" id="KW-0647">Proteasome</keyword>
<evidence type="ECO:0000313" key="4">
    <source>
        <dbReference type="Proteomes" id="UP000039865"/>
    </source>
</evidence>
<gene>
    <name evidence="3" type="primary">Contig9423.g10082</name>
    <name evidence="3" type="ORF">STYLEM_1473</name>
</gene>
<evidence type="ECO:0000256" key="1">
    <source>
        <dbReference type="ARBA" id="ARBA00022942"/>
    </source>
</evidence>
<dbReference type="GO" id="GO:0051603">
    <property type="term" value="P:proteolysis involved in protein catabolic process"/>
    <property type="evidence" value="ECO:0007669"/>
    <property type="project" value="InterPro"/>
</dbReference>
<dbReference type="FunCoup" id="A0A077ZRK3">
    <property type="interactions" value="624"/>
</dbReference>
<dbReference type="GO" id="GO:0019773">
    <property type="term" value="C:proteasome core complex, alpha-subunit complex"/>
    <property type="evidence" value="ECO:0007669"/>
    <property type="project" value="UniProtKB-UniRule"/>
</dbReference>
<dbReference type="AlphaFoldDB" id="A0A077ZRK3"/>
<organism evidence="3 4">
    <name type="scientific">Stylonychia lemnae</name>
    <name type="common">Ciliate</name>
    <dbReference type="NCBI Taxonomy" id="5949"/>
    <lineage>
        <taxon>Eukaryota</taxon>
        <taxon>Sar</taxon>
        <taxon>Alveolata</taxon>
        <taxon>Ciliophora</taxon>
        <taxon>Intramacronucleata</taxon>
        <taxon>Spirotrichea</taxon>
        <taxon>Stichotrichia</taxon>
        <taxon>Sporadotrichida</taxon>
        <taxon>Oxytrichidae</taxon>
        <taxon>Stylonychinae</taxon>
        <taxon>Stylonychia</taxon>
    </lineage>
</organism>
<dbReference type="InterPro" id="IPR023332">
    <property type="entry name" value="Proteasome_alpha-type"/>
</dbReference>
<keyword evidence="4" id="KW-1185">Reference proteome</keyword>
<dbReference type="EMBL" id="CCKQ01001406">
    <property type="protein sequence ID" value="CDW72512.1"/>
    <property type="molecule type" value="Genomic_DNA"/>
</dbReference>
<dbReference type="Pfam" id="PF00227">
    <property type="entry name" value="Proteasome"/>
    <property type="match status" value="1"/>
</dbReference>
<dbReference type="PROSITE" id="PS51475">
    <property type="entry name" value="PROTEASOME_ALPHA_2"/>
    <property type="match status" value="1"/>
</dbReference>
<accession>A0A077ZRK3</accession>
<comment type="similarity">
    <text evidence="2">Belongs to the peptidase T1A family.</text>
</comment>
<dbReference type="OrthoDB" id="431557at2759"/>
<protein>
    <submittedName>
        <fullName evidence="3">20s proteasome subunit c2</fullName>
    </submittedName>
</protein>